<reference evidence="2" key="1">
    <citation type="journal article" date="2014" name="Front. Microbiol.">
        <title>High frequency of phylogenetically diverse reductive dehalogenase-homologous genes in deep subseafloor sedimentary metagenomes.</title>
        <authorList>
            <person name="Kawai M."/>
            <person name="Futagami T."/>
            <person name="Toyoda A."/>
            <person name="Takaki Y."/>
            <person name="Nishi S."/>
            <person name="Hori S."/>
            <person name="Arai W."/>
            <person name="Tsubouchi T."/>
            <person name="Morono Y."/>
            <person name="Uchiyama I."/>
            <person name="Ito T."/>
            <person name="Fujiyama A."/>
            <person name="Inagaki F."/>
            <person name="Takami H."/>
        </authorList>
    </citation>
    <scope>NUCLEOTIDE SEQUENCE</scope>
    <source>
        <strain evidence="2">Expedition CK06-06</strain>
    </source>
</reference>
<dbReference type="InterPro" id="IPR044878">
    <property type="entry name" value="UbiA_sf"/>
</dbReference>
<keyword evidence="1" id="KW-0472">Membrane</keyword>
<accession>X0Z7G2</accession>
<sequence>MCSPLWVAPIILGLDGAAPEWGPIVVFALTVTSIVAMAEFANSYSDREEDKIYFPSNPLVTAELEPGAAKRALAAQNVLTGLLLLALLLVTFDY</sequence>
<dbReference type="EMBL" id="BARS01050027">
    <property type="protein sequence ID" value="GAG44491.1"/>
    <property type="molecule type" value="Genomic_DNA"/>
</dbReference>
<comment type="caution">
    <text evidence="2">The sequence shown here is derived from an EMBL/GenBank/DDBJ whole genome shotgun (WGS) entry which is preliminary data.</text>
</comment>
<feature type="transmembrane region" description="Helical" evidence="1">
    <location>
        <begin position="73"/>
        <end position="92"/>
    </location>
</feature>
<organism evidence="2">
    <name type="scientific">marine sediment metagenome</name>
    <dbReference type="NCBI Taxonomy" id="412755"/>
    <lineage>
        <taxon>unclassified sequences</taxon>
        <taxon>metagenomes</taxon>
        <taxon>ecological metagenomes</taxon>
    </lineage>
</organism>
<dbReference type="AlphaFoldDB" id="X0Z7G2"/>
<evidence type="ECO:0008006" key="3">
    <source>
        <dbReference type="Google" id="ProtNLM"/>
    </source>
</evidence>
<name>X0Z7G2_9ZZZZ</name>
<evidence type="ECO:0000313" key="2">
    <source>
        <dbReference type="EMBL" id="GAG44491.1"/>
    </source>
</evidence>
<feature type="transmembrane region" description="Helical" evidence="1">
    <location>
        <begin position="21"/>
        <end position="41"/>
    </location>
</feature>
<dbReference type="Gene3D" id="1.10.357.140">
    <property type="entry name" value="UbiA prenyltransferase"/>
    <property type="match status" value="1"/>
</dbReference>
<keyword evidence="1" id="KW-1133">Transmembrane helix</keyword>
<gene>
    <name evidence="2" type="ORF">S01H1_74751</name>
</gene>
<keyword evidence="1" id="KW-0812">Transmembrane</keyword>
<protein>
    <recommendedName>
        <fullName evidence="3">1,4-dihydroxy-2-naphthoate octaprenyltransferase</fullName>
    </recommendedName>
</protein>
<evidence type="ECO:0000256" key="1">
    <source>
        <dbReference type="SAM" id="Phobius"/>
    </source>
</evidence>
<feature type="non-terminal residue" evidence="2">
    <location>
        <position position="94"/>
    </location>
</feature>
<proteinExistence type="predicted"/>